<geneLocation type="plasmid" evidence="14 15">
    <name>unnamed1</name>
</geneLocation>
<dbReference type="PANTHER" id="PTHR40659">
    <property type="entry name" value="NICKEL/COBALT EFFLUX SYSTEM RCNA"/>
    <property type="match status" value="1"/>
</dbReference>
<proteinExistence type="inferred from homology"/>
<keyword evidence="15" id="KW-1185">Reference proteome</keyword>
<comment type="similarity">
    <text evidence="13">Belongs to the NiCoT transporter (TC 2.A.52) family.</text>
</comment>
<dbReference type="GO" id="GO:0032025">
    <property type="term" value="P:response to cobalt ion"/>
    <property type="evidence" value="ECO:0007669"/>
    <property type="project" value="TreeGrafter"/>
</dbReference>
<feature type="transmembrane region" description="Helical" evidence="13">
    <location>
        <begin position="98"/>
        <end position="118"/>
    </location>
</feature>
<dbReference type="Pfam" id="PF03824">
    <property type="entry name" value="NicO"/>
    <property type="match status" value="1"/>
</dbReference>
<evidence type="ECO:0000256" key="6">
    <source>
        <dbReference type="ARBA" id="ARBA00022596"/>
    </source>
</evidence>
<evidence type="ECO:0000256" key="4">
    <source>
        <dbReference type="ARBA" id="ARBA00022448"/>
    </source>
</evidence>
<keyword evidence="7 13" id="KW-0812">Transmembrane</keyword>
<evidence type="ECO:0000256" key="2">
    <source>
        <dbReference type="ARBA" id="ARBA00004651"/>
    </source>
</evidence>
<evidence type="ECO:0000313" key="15">
    <source>
        <dbReference type="Proteomes" id="UP000318483"/>
    </source>
</evidence>
<evidence type="ECO:0000256" key="10">
    <source>
        <dbReference type="ARBA" id="ARBA00023112"/>
    </source>
</evidence>
<evidence type="ECO:0000256" key="8">
    <source>
        <dbReference type="ARBA" id="ARBA00022989"/>
    </source>
</evidence>
<evidence type="ECO:0000256" key="5">
    <source>
        <dbReference type="ARBA" id="ARBA00022475"/>
    </source>
</evidence>
<reference evidence="14 15" key="1">
    <citation type="submission" date="2019-07" db="EMBL/GenBank/DDBJ databases">
        <title>Litoreibacter alkalisoli sp. nov., isolated from saline-alkaline soil.</title>
        <authorList>
            <person name="Wang S."/>
            <person name="Xu L."/>
            <person name="Xing Y.-T."/>
            <person name="Sun J.-Q."/>
        </authorList>
    </citation>
    <scope>NUCLEOTIDE SEQUENCE [LARGE SCALE GENOMIC DNA]</scope>
    <source>
        <strain evidence="14 15">LN3S51</strain>
        <plasmid evidence="14 15">unnamed1</plasmid>
    </source>
</reference>
<keyword evidence="9" id="KW-0406">Ion transport</keyword>
<dbReference type="GO" id="GO:0005886">
    <property type="term" value="C:plasma membrane"/>
    <property type="evidence" value="ECO:0007669"/>
    <property type="project" value="UniProtKB-SubCell"/>
</dbReference>
<feature type="transmembrane region" description="Helical" evidence="13">
    <location>
        <begin position="58"/>
        <end position="77"/>
    </location>
</feature>
<keyword evidence="3" id="KW-0171">Cobalt transport</keyword>
<keyword evidence="6" id="KW-0533">Nickel</keyword>
<keyword evidence="5" id="KW-1003">Cell membrane</keyword>
<evidence type="ECO:0000256" key="9">
    <source>
        <dbReference type="ARBA" id="ARBA00023065"/>
    </source>
</evidence>
<comment type="function">
    <text evidence="1">Efflux system for nickel and cobalt.</text>
</comment>
<dbReference type="EMBL" id="CP042262">
    <property type="protein sequence ID" value="QDY70593.1"/>
    <property type="molecule type" value="Genomic_DNA"/>
</dbReference>
<protein>
    <recommendedName>
        <fullName evidence="13">Nickel/cobalt efflux system</fullName>
    </recommendedName>
</protein>
<dbReference type="InterPro" id="IPR011541">
    <property type="entry name" value="Ni/Co_transpt_high_affinity"/>
</dbReference>
<evidence type="ECO:0000256" key="7">
    <source>
        <dbReference type="ARBA" id="ARBA00022692"/>
    </source>
</evidence>
<evidence type="ECO:0000256" key="3">
    <source>
        <dbReference type="ARBA" id="ARBA00022426"/>
    </source>
</evidence>
<organism evidence="14 15">
    <name type="scientific">Qingshengfaniella alkalisoli</name>
    <dbReference type="NCBI Taxonomy" id="2599296"/>
    <lineage>
        <taxon>Bacteria</taxon>
        <taxon>Pseudomonadati</taxon>
        <taxon>Pseudomonadota</taxon>
        <taxon>Alphaproteobacteria</taxon>
        <taxon>Rhodobacterales</taxon>
        <taxon>Paracoccaceae</taxon>
        <taxon>Qingshengfaniella</taxon>
    </lineage>
</organism>
<keyword evidence="4 13" id="KW-0813">Transport</keyword>
<dbReference type="OrthoDB" id="9812956at2"/>
<dbReference type="KEGG" id="lit:FPZ52_12910"/>
<dbReference type="GO" id="GO:0006824">
    <property type="term" value="P:cobalt ion transport"/>
    <property type="evidence" value="ECO:0007669"/>
    <property type="project" value="UniProtKB-KW"/>
</dbReference>
<comment type="subcellular location">
    <subcellularLocation>
        <location evidence="2 13">Cell membrane</location>
        <topology evidence="2 13">Multi-pass membrane protein</topology>
    </subcellularLocation>
</comment>
<dbReference type="GO" id="GO:0010045">
    <property type="term" value="P:response to nickel cation"/>
    <property type="evidence" value="ECO:0007669"/>
    <property type="project" value="TreeGrafter"/>
</dbReference>
<evidence type="ECO:0000256" key="1">
    <source>
        <dbReference type="ARBA" id="ARBA00002510"/>
    </source>
</evidence>
<feature type="transmembrane region" description="Helical" evidence="13">
    <location>
        <begin position="207"/>
        <end position="227"/>
    </location>
</feature>
<evidence type="ECO:0000256" key="13">
    <source>
        <dbReference type="RuleBase" id="RU362101"/>
    </source>
</evidence>
<evidence type="ECO:0000256" key="11">
    <source>
        <dbReference type="ARBA" id="ARBA00023136"/>
    </source>
</evidence>
<keyword evidence="12" id="KW-0170">Cobalt</keyword>
<keyword evidence="14" id="KW-0614">Plasmid</keyword>
<gene>
    <name evidence="14" type="ORF">FPZ52_12910</name>
</gene>
<feature type="transmembrane region" description="Helical" evidence="13">
    <location>
        <begin position="278"/>
        <end position="299"/>
    </location>
</feature>
<keyword evidence="8 13" id="KW-1133">Transmembrane helix</keyword>
<keyword evidence="10" id="KW-0921">Nickel transport</keyword>
<accession>A0A5B8IYC4</accession>
<name>A0A5B8IYC4_9RHOB</name>
<dbReference type="InterPro" id="IPR051224">
    <property type="entry name" value="NiCoT_RcnA"/>
</dbReference>
<dbReference type="PANTHER" id="PTHR40659:SF1">
    <property type="entry name" value="NICKEL_COBALT EFFLUX SYSTEM RCNA"/>
    <property type="match status" value="1"/>
</dbReference>
<feature type="transmembrane region" description="Helical" evidence="13">
    <location>
        <begin position="233"/>
        <end position="257"/>
    </location>
</feature>
<dbReference type="Proteomes" id="UP000318483">
    <property type="component" value="Plasmid unnamed1"/>
</dbReference>
<dbReference type="RefSeq" id="WP_146366011.1">
    <property type="nucleotide sequence ID" value="NZ_CP042262.1"/>
</dbReference>
<evidence type="ECO:0000256" key="12">
    <source>
        <dbReference type="ARBA" id="ARBA00023285"/>
    </source>
</evidence>
<feature type="transmembrane region" description="Helical" evidence="13">
    <location>
        <begin position="138"/>
        <end position="156"/>
    </location>
</feature>
<dbReference type="GO" id="GO:0046583">
    <property type="term" value="F:monoatomic cation efflux transmembrane transporter activity"/>
    <property type="evidence" value="ECO:0007669"/>
    <property type="project" value="TreeGrafter"/>
</dbReference>
<dbReference type="AlphaFoldDB" id="A0A5B8IYC4"/>
<sequence length="303" mass="31588">MRLILFIATILSAVTVAVLLLTLIDLDAVTYWAAGVQREIQNAMAGSLRAIRTGDKNALLALCSLTFGYGFVHAIGPGHGKFLLGTAAVSSRATIRRMSVLTLASSLAQSLTAVVIVWVGTSVITLTSASLIDTTEDFLVPASYGAIGLIGGILALRGAKKTWIALSHPEPTLEVCQDHGSAACGCGHSHGPSPDDVERLNGWKETIALVASIAIRPCTGALFLLVIAWRLEILPAGIIATFTMGLGTAAFNLLVAGSGVGGRTLLSSLSERSFGDRILFPAVQMSAGVLLAIVSFGMLSRYL</sequence>
<evidence type="ECO:0000313" key="14">
    <source>
        <dbReference type="EMBL" id="QDY70593.1"/>
    </source>
</evidence>
<keyword evidence="11 13" id="KW-0472">Membrane</keyword>
<dbReference type="GO" id="GO:0015099">
    <property type="term" value="F:nickel cation transmembrane transporter activity"/>
    <property type="evidence" value="ECO:0007669"/>
    <property type="project" value="UniProtKB-UniRule"/>
</dbReference>